<evidence type="ECO:0000259" key="1">
    <source>
        <dbReference type="Pfam" id="PF06985"/>
    </source>
</evidence>
<reference evidence="2" key="1">
    <citation type="journal article" date="2020" name="Stud. Mycol.">
        <title>101 Dothideomycetes genomes: a test case for predicting lifestyles and emergence of pathogens.</title>
        <authorList>
            <person name="Haridas S."/>
            <person name="Albert R."/>
            <person name="Binder M."/>
            <person name="Bloem J."/>
            <person name="Labutti K."/>
            <person name="Salamov A."/>
            <person name="Andreopoulos B."/>
            <person name="Baker S."/>
            <person name="Barry K."/>
            <person name="Bills G."/>
            <person name="Bluhm B."/>
            <person name="Cannon C."/>
            <person name="Castanera R."/>
            <person name="Culley D."/>
            <person name="Daum C."/>
            <person name="Ezra D."/>
            <person name="Gonzalez J."/>
            <person name="Henrissat B."/>
            <person name="Kuo A."/>
            <person name="Liang C."/>
            <person name="Lipzen A."/>
            <person name="Lutzoni F."/>
            <person name="Magnuson J."/>
            <person name="Mondo S."/>
            <person name="Nolan M."/>
            <person name="Ohm R."/>
            <person name="Pangilinan J."/>
            <person name="Park H.-J."/>
            <person name="Ramirez L."/>
            <person name="Alfaro M."/>
            <person name="Sun H."/>
            <person name="Tritt A."/>
            <person name="Yoshinaga Y."/>
            <person name="Zwiers L.-H."/>
            <person name="Turgeon B."/>
            <person name="Goodwin S."/>
            <person name="Spatafora J."/>
            <person name="Crous P."/>
            <person name="Grigoriev I."/>
        </authorList>
    </citation>
    <scope>NUCLEOTIDE SEQUENCE</scope>
    <source>
        <strain evidence="2">CBS 627.86</strain>
    </source>
</reference>
<organism evidence="2 3">
    <name type="scientific">Lophiotrema nucula</name>
    <dbReference type="NCBI Taxonomy" id="690887"/>
    <lineage>
        <taxon>Eukaryota</taxon>
        <taxon>Fungi</taxon>
        <taxon>Dikarya</taxon>
        <taxon>Ascomycota</taxon>
        <taxon>Pezizomycotina</taxon>
        <taxon>Dothideomycetes</taxon>
        <taxon>Pleosporomycetidae</taxon>
        <taxon>Pleosporales</taxon>
        <taxon>Lophiotremataceae</taxon>
        <taxon>Lophiotrema</taxon>
    </lineage>
</organism>
<evidence type="ECO:0000313" key="2">
    <source>
        <dbReference type="EMBL" id="KAF2122728.1"/>
    </source>
</evidence>
<proteinExistence type="predicted"/>
<evidence type="ECO:0000313" key="3">
    <source>
        <dbReference type="Proteomes" id="UP000799770"/>
    </source>
</evidence>
<dbReference type="Proteomes" id="UP000799770">
    <property type="component" value="Unassembled WGS sequence"/>
</dbReference>
<accession>A0A6A5ZWH7</accession>
<dbReference type="OrthoDB" id="2157530at2759"/>
<protein>
    <recommendedName>
        <fullName evidence="1">Heterokaryon incompatibility domain-containing protein</fullName>
    </recommendedName>
</protein>
<dbReference type="Pfam" id="PF06985">
    <property type="entry name" value="HET"/>
    <property type="match status" value="1"/>
</dbReference>
<dbReference type="InterPro" id="IPR052895">
    <property type="entry name" value="HetReg/Transcr_Mod"/>
</dbReference>
<dbReference type="PANTHER" id="PTHR24148">
    <property type="entry name" value="ANKYRIN REPEAT DOMAIN-CONTAINING PROTEIN 39 HOMOLOG-RELATED"/>
    <property type="match status" value="1"/>
</dbReference>
<name>A0A6A5ZWH7_9PLEO</name>
<dbReference type="PANTHER" id="PTHR24148:SF64">
    <property type="entry name" value="HETEROKARYON INCOMPATIBILITY DOMAIN-CONTAINING PROTEIN"/>
    <property type="match status" value="1"/>
</dbReference>
<dbReference type="EMBL" id="ML977310">
    <property type="protein sequence ID" value="KAF2122728.1"/>
    <property type="molecule type" value="Genomic_DNA"/>
</dbReference>
<keyword evidence="3" id="KW-1185">Reference proteome</keyword>
<gene>
    <name evidence="2" type="ORF">BDV96DRAFT_639297</name>
</gene>
<dbReference type="InterPro" id="IPR010730">
    <property type="entry name" value="HET"/>
</dbReference>
<feature type="domain" description="Heterokaryon incompatibility" evidence="1">
    <location>
        <begin position="27"/>
        <end position="197"/>
    </location>
</feature>
<dbReference type="AlphaFoldDB" id="A0A6A5ZWH7"/>
<sequence>MTSVERVGQNSYPVSPGSNEFIERPKYAVLSYTWGRYERKPSNASHPRLKIDGLDWEIPAIDSSHFTVENFQDVLDSIRTESRRLSTLNKLGGSTLPAIECDFVWLDVACIHQTDTVLKAKEIGQQGKIFRQAAYGFIWASETSSKALTDIWTDLEALIDIGRTFDPSHMPILDRALCSARQLVFDPWFSSLWALQESQLRKAARVISADGRVIVANPLFVIVTFEGVYQTGDTAALSRIRALVEIVRQVGYSDQDHNPNTAFSAARHRKTSLSQDRIYAIMSLYGLKLRFNKLAYDPYAYPLEDLEYAFASALCESRPALSQYFTHTVEPKSGITWQLTHASRKVAGFTTGVGLVNNELRITATQSGAAKFTGHIFGLASAVALNCRLRFDIDEYLLAKHDNIKAAVDTEREATPWDQPDEGLVGSHSELAKTMLAEFSEQDLFLLRLRPPYGWERSLTDCPCVILRRVHASRPYFVRLGICYFWASSHGRGLEDGYHIDWIQVKGKLF</sequence>